<dbReference type="GO" id="GO:0004764">
    <property type="term" value="F:shikimate 3-dehydrogenase (NADP+) activity"/>
    <property type="evidence" value="ECO:0007669"/>
    <property type="project" value="InterPro"/>
</dbReference>
<dbReference type="EMBL" id="DVJN01000058">
    <property type="protein sequence ID" value="HIS91941.1"/>
    <property type="molecule type" value="Genomic_DNA"/>
</dbReference>
<dbReference type="PANTHER" id="PTHR21089:SF1">
    <property type="entry name" value="BIFUNCTIONAL 3-DEHYDROQUINATE DEHYDRATASE_SHIKIMATE DEHYDROGENASE, CHLOROPLASTIC"/>
    <property type="match status" value="1"/>
</dbReference>
<gene>
    <name evidence="1" type="ORF">IAA84_02880</name>
</gene>
<dbReference type="GO" id="GO:0009423">
    <property type="term" value="P:chorismate biosynthetic process"/>
    <property type="evidence" value="ECO:0007669"/>
    <property type="project" value="TreeGrafter"/>
</dbReference>
<reference evidence="1" key="1">
    <citation type="submission" date="2020-10" db="EMBL/GenBank/DDBJ databases">
        <authorList>
            <person name="Gilroy R."/>
        </authorList>
    </citation>
    <scope>NUCLEOTIDE SEQUENCE</scope>
    <source>
        <strain evidence="1">13766</strain>
    </source>
</reference>
<dbReference type="Pfam" id="PF01487">
    <property type="entry name" value="DHquinase_I"/>
    <property type="match status" value="1"/>
</dbReference>
<dbReference type="InterPro" id="IPR013785">
    <property type="entry name" value="Aldolase_TIM"/>
</dbReference>
<dbReference type="AlphaFoldDB" id="A0A9D1FYI7"/>
<dbReference type="GO" id="GO:0019632">
    <property type="term" value="P:shikimate metabolic process"/>
    <property type="evidence" value="ECO:0007669"/>
    <property type="project" value="TreeGrafter"/>
</dbReference>
<dbReference type="SUPFAM" id="SSF51569">
    <property type="entry name" value="Aldolase"/>
    <property type="match status" value="1"/>
</dbReference>
<dbReference type="GO" id="GO:0003855">
    <property type="term" value="F:3-dehydroquinate dehydratase activity"/>
    <property type="evidence" value="ECO:0007669"/>
    <property type="project" value="InterPro"/>
</dbReference>
<name>A0A9D1FYI7_9FIRM</name>
<dbReference type="InterPro" id="IPR001381">
    <property type="entry name" value="DHquinase_I"/>
</dbReference>
<dbReference type="InterPro" id="IPR022893">
    <property type="entry name" value="Shikimate_DH_fam"/>
</dbReference>
<dbReference type="Gene3D" id="3.20.20.70">
    <property type="entry name" value="Aldolase class I"/>
    <property type="match status" value="1"/>
</dbReference>
<reference evidence="1" key="2">
    <citation type="journal article" date="2021" name="PeerJ">
        <title>Extensive microbial diversity within the chicken gut microbiome revealed by metagenomics and culture.</title>
        <authorList>
            <person name="Gilroy R."/>
            <person name="Ravi A."/>
            <person name="Getino M."/>
            <person name="Pursley I."/>
            <person name="Horton D.L."/>
            <person name="Alikhan N.F."/>
            <person name="Baker D."/>
            <person name="Gharbi K."/>
            <person name="Hall N."/>
            <person name="Watson M."/>
            <person name="Adriaenssens E.M."/>
            <person name="Foster-Nyarko E."/>
            <person name="Jarju S."/>
            <person name="Secka A."/>
            <person name="Antonio M."/>
            <person name="Oren A."/>
            <person name="Chaudhuri R.R."/>
            <person name="La Ragione R."/>
            <person name="Hildebrand F."/>
            <person name="Pallen M.J."/>
        </authorList>
    </citation>
    <scope>NUCLEOTIDE SEQUENCE</scope>
    <source>
        <strain evidence="1">13766</strain>
    </source>
</reference>
<evidence type="ECO:0000313" key="1">
    <source>
        <dbReference type="EMBL" id="HIS91941.1"/>
    </source>
</evidence>
<accession>A0A9D1FYI7</accession>
<sequence>MRPSFVNLTKPFIAAVITESDPDSFIATMRNAEYDGADAFDIHLRSLERQYHTINDLTRIIQCTDKPTLMINYRGDSKWEGQRTDEERVESHLLAVRAGASACDIMGDMFDPSPMELTRKPQAIDRQKKLIDKIHSQGAEVIMSSHTWVAMTTEQVLEHLKELESRGADMVKVAAAVNSEEELLEAFRTTVALKREMKVPFIHICMGQHGKLHRFVGPMLGSSLIFCVQQYTPKGHKEQPLVRAARAVLDNLDWRVARSALQEGKS</sequence>
<protein>
    <submittedName>
        <fullName evidence="1">Type I 3-dehydroquinate dehydratase</fullName>
    </submittedName>
</protein>
<comment type="caution">
    <text evidence="1">The sequence shown here is derived from an EMBL/GenBank/DDBJ whole genome shotgun (WGS) entry which is preliminary data.</text>
</comment>
<organism evidence="1 2">
    <name type="scientific">Candidatus Alectryocaccomicrobium excrementavium</name>
    <dbReference type="NCBI Taxonomy" id="2840668"/>
    <lineage>
        <taxon>Bacteria</taxon>
        <taxon>Bacillati</taxon>
        <taxon>Bacillota</taxon>
        <taxon>Clostridia</taxon>
        <taxon>Candidatus Alectryocaccomicrobium</taxon>
    </lineage>
</organism>
<proteinExistence type="predicted"/>
<dbReference type="PANTHER" id="PTHR21089">
    <property type="entry name" value="SHIKIMATE DEHYDROGENASE"/>
    <property type="match status" value="1"/>
</dbReference>
<dbReference type="Proteomes" id="UP000824140">
    <property type="component" value="Unassembled WGS sequence"/>
</dbReference>
<evidence type="ECO:0000313" key="2">
    <source>
        <dbReference type="Proteomes" id="UP000824140"/>
    </source>
</evidence>